<name>V9K7E4_CALMI</name>
<feature type="compositionally biased region" description="Polar residues" evidence="3">
    <location>
        <begin position="132"/>
        <end position="147"/>
    </location>
</feature>
<feature type="compositionally biased region" description="Polar residues" evidence="3">
    <location>
        <begin position="69"/>
        <end position="78"/>
    </location>
</feature>
<dbReference type="SUPFAM" id="SSF50044">
    <property type="entry name" value="SH3-domain"/>
    <property type="match status" value="2"/>
</dbReference>
<dbReference type="Gene3D" id="1.25.40.10">
    <property type="entry name" value="Tetratricopeptide repeat domain"/>
    <property type="match status" value="4"/>
</dbReference>
<dbReference type="InterPro" id="IPR001452">
    <property type="entry name" value="SH3_domain"/>
</dbReference>
<feature type="compositionally biased region" description="Basic and acidic residues" evidence="3">
    <location>
        <begin position="148"/>
        <end position="161"/>
    </location>
</feature>
<sequence length="1437" mass="162606">MESGGQGDAPGVGEFPLYTIEEERSSLISVSSSRDRCLESAQEQEEEEEEDGSGHSLQSNSSGEEKLQENPTTGDSNTFVVADCNGKAAFCSSASSPMHWSNLTQNSMESDENSEAEERAVPVRSPSEENEVSLSLPKQISHDSSGMENRESELDRPEKDSLNSCSTLSLVESGVPTAISLKLIIKKQITRLPDTQLQETLRAKLRILENESGEVAALLSELSARLLSIHSDQDLILVTFKTFEEIWKFSTYYSLGFVGHCLENLLLDQLFWLNNLDDEDVRIEVQTNGESLEIMWKGLLLQDGLFFARCPLNLQKCEEVDLELKPNDFVVVADAKPSSKWAGHSLFSGKKGLLPKSCFQSLELLIPFHQWFFKMFTEDLGIHNDLSSEFSYPLGKGSCIAMVDYEGAGLEELSFQIGHKIEIIGLLIACMQWFLGKNETSGKIGFVKTNHVRPKDFTPLTNDLLFIDEAESSFFTEQEKFNEEDSMKLLKQLTRTDISNVYQMDKLGPLNPQYEDGKEQHIPSVKEMDLMKAQLKGPINSSEGTQCSISNNRSQATRKGSFVADNDSTLVSEEAEEQCFCINHTEGLDNPETFYPLLLFLNSKGYSKHFKKLYDSCFSFLKSTFHGYSDEEEVVHYLEVAREAARKQRMQWAQTRVCLLLGRMCAKKHKFSQARVYFEEAISLLKGEFADLFLSIAVYTNLVATYLKQNNKEKCTSVFEKIAALLLGIPDYICSTDMESEILKYVLRHAVLNKNQIVEARACFLLTKLYIHLKQYEDALPFIERLQFLKNSFMVGNTTSLDFHFSLGSLYSQKCLPNLALSCAKLSCSQHGRTLVDCLKSTNFVMIDASKLCGSGGAIHVIPTQVATYLKRALTLASRPEQDNICRTIYLSLSEIYKHHKVYSKAVLYMTEAINTEASVGTEEVIDAQISLACLHILNSQPSKAIVLLNMLLEYVRDSPVQRGAVYNMLAIAKRRVNNVKEAAENYRQALSISVETGLKFNQAIAQANFGFLCLWSKAYSLSEQLILKSIHLFSELPNVTSDENFIHVLIVLGQYYIDQQLKDKGIFYYEWALLIALKGNLIESQVQVTQLLCQFYSSDFPNEAQCIIYNEFLLSLTRKLADKEQEGHVLQNISQLYLSLGTERAFRSALEYTKRSLGIFIDLKKKEQEAYAWLQAGKIYYILRENELVDLYIQVAHDAAVSTEKLDFALEVFEAAGDVFFNGSWEREKAISFYRDRALPLAIKSENTNVELRLCNKLTELLMHGKSYAEALEFAQTALALSVSLGNMLNERIAYHRLAIVHQSLGQCELAEHFYLKALSLCSFPLVFDEETMYYVRVYIQLGDMTFYNLKDPHDAAGYYHLALAAAMDLGNKSSQLKICTRLATIYHNFLMDREMSLYFYQKARAFAVELNIRRINLSPAKYYKAKAEMPSKSHV</sequence>
<feature type="domain" description="SH3" evidence="4">
    <location>
        <begin position="394"/>
        <end position="457"/>
    </location>
</feature>
<dbReference type="InterPro" id="IPR042772">
    <property type="entry name" value="SH3TC1/SH3TC2"/>
</dbReference>
<feature type="compositionally biased region" description="Acidic residues" evidence="3">
    <location>
        <begin position="42"/>
        <end position="51"/>
    </location>
</feature>
<dbReference type="Gene3D" id="2.30.30.40">
    <property type="entry name" value="SH3 Domains"/>
    <property type="match status" value="1"/>
</dbReference>
<dbReference type="InterPro" id="IPR036028">
    <property type="entry name" value="SH3-like_dom_sf"/>
</dbReference>
<dbReference type="SMART" id="SM00028">
    <property type="entry name" value="TPR"/>
    <property type="match status" value="8"/>
</dbReference>
<dbReference type="PROSITE" id="PS50002">
    <property type="entry name" value="SH3"/>
    <property type="match status" value="1"/>
</dbReference>
<dbReference type="PANTHER" id="PTHR22647">
    <property type="entry name" value="SH3 DOMAIN AND TETRATRICOPEPTIDE REPEATS CONTAINING PROTEIN"/>
    <property type="match status" value="1"/>
</dbReference>
<organism evidence="5">
    <name type="scientific">Callorhinchus milii</name>
    <name type="common">Ghost shark</name>
    <dbReference type="NCBI Taxonomy" id="7868"/>
    <lineage>
        <taxon>Eukaryota</taxon>
        <taxon>Metazoa</taxon>
        <taxon>Chordata</taxon>
        <taxon>Craniata</taxon>
        <taxon>Vertebrata</taxon>
        <taxon>Chondrichthyes</taxon>
        <taxon>Holocephali</taxon>
        <taxon>Chimaeriformes</taxon>
        <taxon>Callorhinchidae</taxon>
        <taxon>Callorhinchus</taxon>
    </lineage>
</organism>
<dbReference type="PANTHER" id="PTHR22647:SF3">
    <property type="entry name" value="SH3 DOMAIN AND TETRATRICOPEPTIDE REPEAT-CONTAINING PROTEIN 1"/>
    <property type="match status" value="1"/>
</dbReference>
<evidence type="ECO:0000256" key="2">
    <source>
        <dbReference type="PROSITE-ProRule" id="PRU00192"/>
    </source>
</evidence>
<feature type="region of interest" description="Disordered" evidence="3">
    <location>
        <begin position="95"/>
        <end position="162"/>
    </location>
</feature>
<evidence type="ECO:0000259" key="4">
    <source>
        <dbReference type="PROSITE" id="PS50002"/>
    </source>
</evidence>
<evidence type="ECO:0000256" key="3">
    <source>
        <dbReference type="SAM" id="MobiDB-lite"/>
    </source>
</evidence>
<evidence type="ECO:0000313" key="5">
    <source>
        <dbReference type="EMBL" id="AFO93923.1"/>
    </source>
</evidence>
<accession>V9K7E4</accession>
<dbReference type="EMBL" id="JW861406">
    <property type="protein sequence ID" value="AFO93923.1"/>
    <property type="molecule type" value="mRNA"/>
</dbReference>
<dbReference type="SMART" id="SM00326">
    <property type="entry name" value="SH3"/>
    <property type="match status" value="2"/>
</dbReference>
<protein>
    <submittedName>
        <fullName evidence="5">SH3 domain and tetratricopeptide repeats-containing protein 1</fullName>
    </submittedName>
</protein>
<dbReference type="SUPFAM" id="SSF48452">
    <property type="entry name" value="TPR-like"/>
    <property type="match status" value="4"/>
</dbReference>
<reference evidence="5" key="1">
    <citation type="journal article" date="2014" name="Nature">
        <title>Elephant shark genome provides unique insights into gnathostome evolution.</title>
        <authorList>
            <consortium name="International Elephant Shark Genome Sequencing Consortium"/>
            <person name="Venkatesh B."/>
            <person name="Lee A.P."/>
            <person name="Ravi V."/>
            <person name="Maurya A.K."/>
            <person name="Lian M.M."/>
            <person name="Swann J.B."/>
            <person name="Ohta Y."/>
            <person name="Flajnik M.F."/>
            <person name="Sutoh Y."/>
            <person name="Kasahara M."/>
            <person name="Hoon S."/>
            <person name="Gangu V."/>
            <person name="Roy S.W."/>
            <person name="Irimia M."/>
            <person name="Korzh V."/>
            <person name="Kondrychyn I."/>
            <person name="Lim Z.W."/>
            <person name="Tay B.H."/>
            <person name="Tohari S."/>
            <person name="Kong K.W."/>
            <person name="Ho S."/>
            <person name="Lorente-Galdos B."/>
            <person name="Quilez J."/>
            <person name="Marques-Bonet T."/>
            <person name="Raney B.J."/>
            <person name="Ingham P.W."/>
            <person name="Tay A."/>
            <person name="Hillier L.W."/>
            <person name="Minx P."/>
            <person name="Boehm T."/>
            <person name="Wilson R.K."/>
            <person name="Brenner S."/>
            <person name="Warren W.C."/>
        </authorList>
    </citation>
    <scope>NUCLEOTIDE SEQUENCE</scope>
    <source>
        <tissue evidence="5">Liver</tissue>
    </source>
</reference>
<feature type="compositionally biased region" description="Polar residues" evidence="3">
    <location>
        <begin position="95"/>
        <end position="108"/>
    </location>
</feature>
<evidence type="ECO:0000256" key="1">
    <source>
        <dbReference type="ARBA" id="ARBA00022443"/>
    </source>
</evidence>
<keyword evidence="1 2" id="KW-0728">SH3 domain</keyword>
<dbReference type="InterPro" id="IPR019734">
    <property type="entry name" value="TPR_rpt"/>
</dbReference>
<proteinExistence type="evidence at transcript level"/>
<feature type="region of interest" description="Disordered" evidence="3">
    <location>
        <begin position="26"/>
        <end position="78"/>
    </location>
</feature>
<dbReference type="InterPro" id="IPR011990">
    <property type="entry name" value="TPR-like_helical_dom_sf"/>
</dbReference>